<gene>
    <name evidence="3" type="ORF">CXB51_035826</name>
</gene>
<dbReference type="GO" id="GO:0008017">
    <property type="term" value="F:microtubule binding"/>
    <property type="evidence" value="ECO:0007669"/>
    <property type="project" value="TreeGrafter"/>
</dbReference>
<dbReference type="AlphaFoldDB" id="A0A8J6CMU6"/>
<dbReference type="InterPro" id="IPR007573">
    <property type="entry name" value="QWRF"/>
</dbReference>
<dbReference type="PANTHER" id="PTHR31807:SF2">
    <property type="entry name" value="PROTEIN SNOWY COTYLEDON 3"/>
    <property type="match status" value="1"/>
</dbReference>
<feature type="region of interest" description="Disordered" evidence="2">
    <location>
        <begin position="179"/>
        <end position="237"/>
    </location>
</feature>
<proteinExistence type="inferred from homology"/>
<dbReference type="Pfam" id="PF04484">
    <property type="entry name" value="QWRF"/>
    <property type="match status" value="1"/>
</dbReference>
<comment type="similarity">
    <text evidence="1">Belongs to the QWRF family.</text>
</comment>
<feature type="compositionally biased region" description="Low complexity" evidence="2">
    <location>
        <begin position="54"/>
        <end position="68"/>
    </location>
</feature>
<feature type="region of interest" description="Disordered" evidence="2">
    <location>
        <begin position="308"/>
        <end position="333"/>
    </location>
</feature>
<name>A0A8J6CMU6_9ROSI</name>
<evidence type="ECO:0000313" key="3">
    <source>
        <dbReference type="EMBL" id="KAG8473543.1"/>
    </source>
</evidence>
<dbReference type="PANTHER" id="PTHR31807">
    <property type="entry name" value="AUGMIN FAMILY MEMBER"/>
    <property type="match status" value="1"/>
</dbReference>
<feature type="compositionally biased region" description="Polar residues" evidence="2">
    <location>
        <begin position="81"/>
        <end position="92"/>
    </location>
</feature>
<dbReference type="OrthoDB" id="1924320at2759"/>
<feature type="compositionally biased region" description="Polar residues" evidence="2">
    <location>
        <begin position="401"/>
        <end position="414"/>
    </location>
</feature>
<dbReference type="GO" id="GO:0005737">
    <property type="term" value="C:cytoplasm"/>
    <property type="evidence" value="ECO:0007669"/>
    <property type="project" value="TreeGrafter"/>
</dbReference>
<evidence type="ECO:0008006" key="5">
    <source>
        <dbReference type="Google" id="ProtNLM"/>
    </source>
</evidence>
<evidence type="ECO:0000256" key="1">
    <source>
        <dbReference type="ARBA" id="ARBA00010016"/>
    </source>
</evidence>
<dbReference type="EMBL" id="JAHUZN010000013">
    <property type="protein sequence ID" value="KAG8473543.1"/>
    <property type="molecule type" value="Genomic_DNA"/>
</dbReference>
<evidence type="ECO:0000256" key="2">
    <source>
        <dbReference type="SAM" id="MobiDB-lite"/>
    </source>
</evidence>
<feature type="compositionally biased region" description="Basic and acidic residues" evidence="2">
    <location>
        <begin position="187"/>
        <end position="208"/>
    </location>
</feature>
<dbReference type="Proteomes" id="UP000701853">
    <property type="component" value="Chromosome 13"/>
</dbReference>
<evidence type="ECO:0000313" key="4">
    <source>
        <dbReference type="Proteomes" id="UP000701853"/>
    </source>
</evidence>
<accession>A0A8J6CMU6</accession>
<feature type="region of interest" description="Disordered" evidence="2">
    <location>
        <begin position="1"/>
        <end position="143"/>
    </location>
</feature>
<dbReference type="GO" id="GO:0005880">
    <property type="term" value="C:nuclear microtubule"/>
    <property type="evidence" value="ECO:0007669"/>
    <property type="project" value="TreeGrafter"/>
</dbReference>
<sequence length="724" mass="78356">MVAALSRPPTPSKLTVEEPQQETNSTHQKPPLKDNGSGVPRKPRGRQVSSRYLSPSPSSSSSTSSTSSAAKPTARFPSPLISRSTNTMSTGNKAAARFHSPLVSRSTNASTTSSSLPKRSQSVDRRRPGSQLPPGNNNANGSTEFSAATKMLITSTRSLSVSFQGESYSLPISKAKAQVGSTLMRKATPERRRATPVRDHGENSKPADRQLWPGRTRQGNSGPGSGSNPLSRSFDYSGERKDFGSGAVLAKSLQQSMMLDESSRRVSFDGGSRLSLDLGSSELLKEDNKLNPDSNSLIEASNELIASDTDSISSGSTNSGTGRSGNLKGKSGPRNIVVSARFWQETNSRLRRLQDPGSPLSSSPGSRIGSPAKFSQPRRVSCDGAMASPIRCSIRPASPSKLWTSSASTPTPSRGLSPGRVRNAVGGKEMIGNAVNTPSILSFSVDIRRGKKGEDRIVDAHTLRLFYNGYLQWRFANARADAAFIVQKLSAEVWLSCLLIALNTFNVLVCKNLWNAWVTTSELRHSVTLKRIKLLLLRQKLKLTSILKRQIAHLEAWSLLERDHSSSLLGATEALKASTLRLPIVGKATADIQNLKDAISSAVEMMQAMASSICSLSSKVEEMNSLVAELASLAAKETVLLEHCKDFLSALAAIQVKDCSLRSHIIQLKCVPATNNLTTHRRHRQNHSRLNISRLASLILAVLEPVVVFHDQVKESIVYICKFI</sequence>
<reference evidence="3 4" key="1">
    <citation type="journal article" date="2021" name="bioRxiv">
        <title>The Gossypium anomalum genome as a resource for cotton improvement and evolutionary analysis of hybrid incompatibility.</title>
        <authorList>
            <person name="Grover C.E."/>
            <person name="Yuan D."/>
            <person name="Arick M.A."/>
            <person name="Miller E.R."/>
            <person name="Hu G."/>
            <person name="Peterson D.G."/>
            <person name="Wendel J.F."/>
            <person name="Udall J.A."/>
        </authorList>
    </citation>
    <scope>NUCLEOTIDE SEQUENCE [LARGE SCALE GENOMIC DNA]</scope>
    <source>
        <strain evidence="3">JFW-Udall</strain>
        <tissue evidence="3">Leaf</tissue>
    </source>
</reference>
<feature type="compositionally biased region" description="Low complexity" evidence="2">
    <location>
        <begin position="104"/>
        <end position="115"/>
    </location>
</feature>
<feature type="region of interest" description="Disordered" evidence="2">
    <location>
        <begin position="351"/>
        <end position="379"/>
    </location>
</feature>
<protein>
    <recommendedName>
        <fullName evidence="5">QWRF motif-containing protein 2</fullName>
    </recommendedName>
</protein>
<feature type="compositionally biased region" description="Low complexity" evidence="2">
    <location>
        <begin position="308"/>
        <end position="326"/>
    </location>
</feature>
<dbReference type="GO" id="GO:0051225">
    <property type="term" value="P:spindle assembly"/>
    <property type="evidence" value="ECO:0007669"/>
    <property type="project" value="TreeGrafter"/>
</dbReference>
<feature type="compositionally biased region" description="Polar residues" evidence="2">
    <location>
        <begin position="133"/>
        <end position="143"/>
    </location>
</feature>
<organism evidence="3 4">
    <name type="scientific">Gossypium anomalum</name>
    <dbReference type="NCBI Taxonomy" id="47600"/>
    <lineage>
        <taxon>Eukaryota</taxon>
        <taxon>Viridiplantae</taxon>
        <taxon>Streptophyta</taxon>
        <taxon>Embryophyta</taxon>
        <taxon>Tracheophyta</taxon>
        <taxon>Spermatophyta</taxon>
        <taxon>Magnoliopsida</taxon>
        <taxon>eudicotyledons</taxon>
        <taxon>Gunneridae</taxon>
        <taxon>Pentapetalae</taxon>
        <taxon>rosids</taxon>
        <taxon>malvids</taxon>
        <taxon>Malvales</taxon>
        <taxon>Malvaceae</taxon>
        <taxon>Malvoideae</taxon>
        <taxon>Gossypium</taxon>
    </lineage>
</organism>
<comment type="caution">
    <text evidence="3">The sequence shown here is derived from an EMBL/GenBank/DDBJ whole genome shotgun (WGS) entry which is preliminary data.</text>
</comment>
<feature type="compositionally biased region" description="Low complexity" evidence="2">
    <location>
        <begin position="356"/>
        <end position="371"/>
    </location>
</feature>
<feature type="region of interest" description="Disordered" evidence="2">
    <location>
        <begin position="401"/>
        <end position="420"/>
    </location>
</feature>
<keyword evidence="4" id="KW-1185">Reference proteome</keyword>